<evidence type="ECO:0008006" key="3">
    <source>
        <dbReference type="Google" id="ProtNLM"/>
    </source>
</evidence>
<dbReference type="EMBL" id="UGHH01000002">
    <property type="protein sequence ID" value="STO63269.1"/>
    <property type="molecule type" value="Genomic_DNA"/>
</dbReference>
<gene>
    <name evidence="1" type="ORF">NCTC10794_00280</name>
</gene>
<name>A0A377HYS3_HAEPH</name>
<evidence type="ECO:0000313" key="1">
    <source>
        <dbReference type="EMBL" id="STO63269.1"/>
    </source>
</evidence>
<reference evidence="1 2" key="1">
    <citation type="submission" date="2018-06" db="EMBL/GenBank/DDBJ databases">
        <authorList>
            <consortium name="Pathogen Informatics"/>
            <person name="Doyle S."/>
        </authorList>
    </citation>
    <scope>NUCLEOTIDE SEQUENCE [LARGE SCALE GENOMIC DNA]</scope>
    <source>
        <strain evidence="1 2">NCTC10794</strain>
    </source>
</reference>
<organism evidence="1 2">
    <name type="scientific">Haemophilus parahaemolyticus</name>
    <dbReference type="NCBI Taxonomy" id="735"/>
    <lineage>
        <taxon>Bacteria</taxon>
        <taxon>Pseudomonadati</taxon>
        <taxon>Pseudomonadota</taxon>
        <taxon>Gammaproteobacteria</taxon>
        <taxon>Pasteurellales</taxon>
        <taxon>Pasteurellaceae</taxon>
        <taxon>Haemophilus</taxon>
    </lineage>
</organism>
<proteinExistence type="predicted"/>
<protein>
    <recommendedName>
        <fullName evidence="3">Adhesin domain-containing protein</fullName>
    </recommendedName>
</protein>
<dbReference type="RefSeq" id="WP_119222063.1">
    <property type="nucleotide sequence ID" value="NZ_UGHH01000002.1"/>
</dbReference>
<accession>A0A377HYS3</accession>
<dbReference type="Proteomes" id="UP000254867">
    <property type="component" value="Unassembled WGS sequence"/>
</dbReference>
<evidence type="ECO:0000313" key="2">
    <source>
        <dbReference type="Proteomes" id="UP000254867"/>
    </source>
</evidence>
<dbReference type="AlphaFoldDB" id="A0A377HYS3"/>
<sequence>MTNLTNYNIDLNKFDQISIKSIGGVALNISLSDKQYIECQIDSELHSFECESGTINIVNKDKVEEKDLRNLNNMPKNKDTSFLDVVYNLAKDVVELSHHKSEYSKKNLVVNLFLKKDSKLELNGDNYDLALNNIILKDLSIDCANIDIEGKSYQIEDLKISSSNIKGELLFNENNHKIKIDGNNAKIKVIKGDFNGAFNLDGNNLKVDSSFSYLRAKTGENLFSAELNNGKITIV</sequence>